<evidence type="ECO:0000256" key="11">
    <source>
        <dbReference type="SAM" id="Phobius"/>
    </source>
</evidence>
<evidence type="ECO:0000256" key="9">
    <source>
        <dbReference type="ARBA" id="ARBA00025772"/>
    </source>
</evidence>
<dbReference type="Proteomes" id="UP000484885">
    <property type="component" value="Unassembled WGS sequence"/>
</dbReference>
<dbReference type="NCBIfam" id="TIGR02532">
    <property type="entry name" value="IV_pilin_GFxxxE"/>
    <property type="match status" value="1"/>
</dbReference>
<evidence type="ECO:0000313" key="14">
    <source>
        <dbReference type="Proteomes" id="UP000484885"/>
    </source>
</evidence>
<dbReference type="Gene3D" id="3.55.40.10">
    <property type="entry name" value="minor pseudopilin epsh domain"/>
    <property type="match status" value="1"/>
</dbReference>
<evidence type="ECO:0000256" key="1">
    <source>
        <dbReference type="ARBA" id="ARBA00004377"/>
    </source>
</evidence>
<dbReference type="InterPro" id="IPR022346">
    <property type="entry name" value="T2SS_GspH"/>
</dbReference>
<evidence type="ECO:0000256" key="2">
    <source>
        <dbReference type="ARBA" id="ARBA00021549"/>
    </source>
</evidence>
<dbReference type="Pfam" id="PF07963">
    <property type="entry name" value="N_methyl"/>
    <property type="match status" value="1"/>
</dbReference>
<keyword evidence="8 11" id="KW-0472">Membrane</keyword>
<sequence length="168" mass="17484">MPLHKTTSYRTQRGLTLVELMVTVAVLAILASIGIPGFQALVAQNRATSTANDLLASLQFARSAAIANGQDITVCPGATDCTSGGQWEGGWIVLGEDGSGNPEILRAQASPGSSIDIDGAEEWVFSNTGTLEGQTIIDFDIQVASAERTVCMSLAGNARIIDGDETCP</sequence>
<feature type="domain" description="General secretion pathway GspH" evidence="12">
    <location>
        <begin position="50"/>
        <end position="156"/>
    </location>
</feature>
<dbReference type="PROSITE" id="PS00409">
    <property type="entry name" value="PROKAR_NTER_METHYL"/>
    <property type="match status" value="1"/>
</dbReference>
<dbReference type="RefSeq" id="WP_164209354.1">
    <property type="nucleotide sequence ID" value="NZ_JAAGSC010000023.1"/>
</dbReference>
<gene>
    <name evidence="13" type="ORF">G3I74_00835</name>
</gene>
<protein>
    <recommendedName>
        <fullName evidence="2">Type II secretion system protein H</fullName>
    </recommendedName>
    <alternativeName>
        <fullName evidence="10">General secretion pathway protein H</fullName>
    </alternativeName>
</protein>
<proteinExistence type="inferred from homology"/>
<dbReference type="Pfam" id="PF12019">
    <property type="entry name" value="GspH"/>
    <property type="match status" value="1"/>
</dbReference>
<name>A0A845UYX6_9GAMM</name>
<evidence type="ECO:0000256" key="6">
    <source>
        <dbReference type="ARBA" id="ARBA00022692"/>
    </source>
</evidence>
<keyword evidence="3" id="KW-1003">Cell membrane</keyword>
<dbReference type="InterPro" id="IPR012902">
    <property type="entry name" value="N_methyl_site"/>
</dbReference>
<evidence type="ECO:0000256" key="7">
    <source>
        <dbReference type="ARBA" id="ARBA00022989"/>
    </source>
</evidence>
<comment type="subcellular location">
    <subcellularLocation>
        <location evidence="1">Cell inner membrane</location>
        <topology evidence="1">Single-pass membrane protein</topology>
    </subcellularLocation>
</comment>
<evidence type="ECO:0000256" key="8">
    <source>
        <dbReference type="ARBA" id="ARBA00023136"/>
    </source>
</evidence>
<evidence type="ECO:0000256" key="4">
    <source>
        <dbReference type="ARBA" id="ARBA00022481"/>
    </source>
</evidence>
<dbReference type="EMBL" id="JAAGSC010000023">
    <property type="protein sequence ID" value="NDY94276.1"/>
    <property type="molecule type" value="Genomic_DNA"/>
</dbReference>
<feature type="transmembrane region" description="Helical" evidence="11">
    <location>
        <begin position="20"/>
        <end position="42"/>
    </location>
</feature>
<evidence type="ECO:0000313" key="13">
    <source>
        <dbReference type="EMBL" id="NDY94276.1"/>
    </source>
</evidence>
<keyword evidence="5" id="KW-0997">Cell inner membrane</keyword>
<dbReference type="SUPFAM" id="SSF54523">
    <property type="entry name" value="Pili subunits"/>
    <property type="match status" value="1"/>
</dbReference>
<keyword evidence="7 11" id="KW-1133">Transmembrane helix</keyword>
<dbReference type="GO" id="GO:0005886">
    <property type="term" value="C:plasma membrane"/>
    <property type="evidence" value="ECO:0007669"/>
    <property type="project" value="UniProtKB-SubCell"/>
</dbReference>
<dbReference type="AlphaFoldDB" id="A0A845UYX6"/>
<accession>A0A845UYX6</accession>
<keyword evidence="6 11" id="KW-0812">Transmembrane</keyword>
<keyword evidence="14" id="KW-1185">Reference proteome</keyword>
<evidence type="ECO:0000256" key="10">
    <source>
        <dbReference type="ARBA" id="ARBA00030775"/>
    </source>
</evidence>
<dbReference type="GO" id="GO:0015628">
    <property type="term" value="P:protein secretion by the type II secretion system"/>
    <property type="evidence" value="ECO:0007669"/>
    <property type="project" value="InterPro"/>
</dbReference>
<dbReference type="GO" id="GO:0015627">
    <property type="term" value="C:type II protein secretion system complex"/>
    <property type="evidence" value="ECO:0007669"/>
    <property type="project" value="InterPro"/>
</dbReference>
<comment type="caution">
    <text evidence="13">The sequence shown here is derived from an EMBL/GenBank/DDBJ whole genome shotgun (WGS) entry which is preliminary data.</text>
</comment>
<reference evidence="13 14" key="1">
    <citation type="submission" date="2020-02" db="EMBL/GenBank/DDBJ databases">
        <authorList>
            <person name="Zhang X.-Y."/>
        </authorList>
    </citation>
    <scope>NUCLEOTIDE SEQUENCE [LARGE SCALE GENOMIC DNA]</scope>
    <source>
        <strain evidence="13 14">C33</strain>
    </source>
</reference>
<evidence type="ECO:0000256" key="3">
    <source>
        <dbReference type="ARBA" id="ARBA00022475"/>
    </source>
</evidence>
<organism evidence="13 14">
    <name type="scientific">Wenzhouxiangella limi</name>
    <dbReference type="NCBI Taxonomy" id="2707351"/>
    <lineage>
        <taxon>Bacteria</taxon>
        <taxon>Pseudomonadati</taxon>
        <taxon>Pseudomonadota</taxon>
        <taxon>Gammaproteobacteria</taxon>
        <taxon>Chromatiales</taxon>
        <taxon>Wenzhouxiangellaceae</taxon>
        <taxon>Wenzhouxiangella</taxon>
    </lineage>
</organism>
<comment type="similarity">
    <text evidence="9">Belongs to the GSP H family.</text>
</comment>
<keyword evidence="4" id="KW-0488">Methylation</keyword>
<evidence type="ECO:0000256" key="5">
    <source>
        <dbReference type="ARBA" id="ARBA00022519"/>
    </source>
</evidence>
<dbReference type="InterPro" id="IPR045584">
    <property type="entry name" value="Pilin-like"/>
</dbReference>
<evidence type="ECO:0000259" key="12">
    <source>
        <dbReference type="Pfam" id="PF12019"/>
    </source>
</evidence>